<dbReference type="EMBL" id="JBBBZM010000072">
    <property type="protein sequence ID" value="KAL0635317.1"/>
    <property type="molecule type" value="Genomic_DNA"/>
</dbReference>
<comment type="caution">
    <text evidence="1">The sequence shown here is derived from an EMBL/GenBank/DDBJ whole genome shotgun (WGS) entry which is preliminary data.</text>
</comment>
<proteinExistence type="predicted"/>
<sequence>MTQTPENRQRRNSDASQRSCASFTTQYSWVNMIPAKTGYNGGPISHFLASGDPWHGISSVEGSFHPRLRDQVDNNSSTVVAEDGRSLSSHTPRLVMSARTSMDSASSMPALTSDDMSFRSVSDLSSTQCNRQMYNLPSDSSGGLYTHRSNVARPVAAALKEGMYRCLFAFDGCTTSCALDTWESHVNTHLSDVDPPESCTCTICDQEFKSGISGEELELGACKATWGRFLNHVLSHKYRGAFKPNSAFVEFCRDKDIISDFTSQRFDQNLTTRPQYRERERRTPRRLVNTASVDSPDIAQVEYRSSWGENTTAMQQAIERDIVVNRSNSRAHRERRA</sequence>
<organism evidence="1 2">
    <name type="scientific">Discina gigas</name>
    <dbReference type="NCBI Taxonomy" id="1032678"/>
    <lineage>
        <taxon>Eukaryota</taxon>
        <taxon>Fungi</taxon>
        <taxon>Dikarya</taxon>
        <taxon>Ascomycota</taxon>
        <taxon>Pezizomycotina</taxon>
        <taxon>Pezizomycetes</taxon>
        <taxon>Pezizales</taxon>
        <taxon>Discinaceae</taxon>
        <taxon>Discina</taxon>
    </lineage>
</organism>
<evidence type="ECO:0000313" key="2">
    <source>
        <dbReference type="Proteomes" id="UP001447188"/>
    </source>
</evidence>
<reference evidence="1 2" key="1">
    <citation type="submission" date="2024-02" db="EMBL/GenBank/DDBJ databases">
        <title>Discinaceae phylogenomics.</title>
        <authorList>
            <person name="Dirks A.C."/>
            <person name="James T.Y."/>
        </authorList>
    </citation>
    <scope>NUCLEOTIDE SEQUENCE [LARGE SCALE GENOMIC DNA]</scope>
    <source>
        <strain evidence="1 2">ACD0624</strain>
    </source>
</reference>
<protein>
    <submittedName>
        <fullName evidence="1">Uncharacterized protein</fullName>
    </submittedName>
</protein>
<dbReference type="Proteomes" id="UP001447188">
    <property type="component" value="Unassembled WGS sequence"/>
</dbReference>
<gene>
    <name evidence="1" type="ORF">Q9L58_005706</name>
</gene>
<keyword evidence="2" id="KW-1185">Reference proteome</keyword>
<name>A0ABR3GH95_9PEZI</name>
<accession>A0ABR3GH95</accession>
<evidence type="ECO:0000313" key="1">
    <source>
        <dbReference type="EMBL" id="KAL0635317.1"/>
    </source>
</evidence>